<proteinExistence type="predicted"/>
<organism evidence="1">
    <name type="scientific">Streptomyces sp. R35</name>
    <dbReference type="NCBI Taxonomy" id="3238630"/>
    <lineage>
        <taxon>Bacteria</taxon>
        <taxon>Bacillati</taxon>
        <taxon>Actinomycetota</taxon>
        <taxon>Actinomycetes</taxon>
        <taxon>Kitasatosporales</taxon>
        <taxon>Streptomycetaceae</taxon>
        <taxon>Streptomyces</taxon>
    </lineage>
</organism>
<sequence length="214" mass="22295">MTSGDETQGAVFGLGPLQTRALAREAGRARGFLAAGEWCPAAADCEAAAAVLGRLVAPLPARRAATVRTLATDRDRRLQRLLRTTLYHLDAGTVSPPAAALLAAVARAFLPWYATPNPPAAAAAPRYGTPAGTAEGLAVPPTEAGEALLPDLIALFAVLASASLPGTVPLTPPVEPWQLRYAGRFRRYGRPAFGVWTAETVACRRAGVRPARGP</sequence>
<dbReference type="RefSeq" id="WP_369254426.1">
    <property type="nucleotide sequence ID" value="NZ_CP163440.1"/>
</dbReference>
<name>A0AB39RZ04_9ACTN</name>
<evidence type="ECO:0000313" key="1">
    <source>
        <dbReference type="EMBL" id="XDQ59718.1"/>
    </source>
</evidence>
<accession>A0AB39RZ04</accession>
<reference evidence="1" key="1">
    <citation type="submission" date="2024-07" db="EMBL/GenBank/DDBJ databases">
        <authorList>
            <person name="Yu S.T."/>
        </authorList>
    </citation>
    <scope>NUCLEOTIDE SEQUENCE</scope>
    <source>
        <strain evidence="1">R35</strain>
    </source>
</reference>
<protein>
    <submittedName>
        <fullName evidence="1">Uncharacterized protein</fullName>
    </submittedName>
</protein>
<dbReference type="EMBL" id="CP163440">
    <property type="protein sequence ID" value="XDQ59718.1"/>
    <property type="molecule type" value="Genomic_DNA"/>
</dbReference>
<dbReference type="AlphaFoldDB" id="A0AB39RZ04"/>
<gene>
    <name evidence="1" type="ORF">AB5J50_02395</name>
</gene>